<evidence type="ECO:0000256" key="5">
    <source>
        <dbReference type="SAM" id="MobiDB-lite"/>
    </source>
</evidence>
<name>A0AAN9VCR0_9ORTH</name>
<dbReference type="InterPro" id="IPR007317">
    <property type="entry name" value="GET4"/>
</dbReference>
<protein>
    <recommendedName>
        <fullName evidence="8">Golgi to ER traffic protein 4 homolog</fullName>
    </recommendedName>
</protein>
<keyword evidence="4" id="KW-0963">Cytoplasm</keyword>
<proteinExistence type="inferred from homology"/>
<dbReference type="EMBL" id="JAZDUA010000275">
    <property type="protein sequence ID" value="KAK7862414.1"/>
    <property type="molecule type" value="Genomic_DNA"/>
</dbReference>
<dbReference type="GO" id="GO:0045048">
    <property type="term" value="P:protein insertion into ER membrane"/>
    <property type="evidence" value="ECO:0007669"/>
    <property type="project" value="InterPro"/>
</dbReference>
<comment type="similarity">
    <text evidence="2">Belongs to the GET4 family.</text>
</comment>
<reference evidence="6 7" key="1">
    <citation type="submission" date="2024-03" db="EMBL/GenBank/DDBJ databases">
        <title>The genome assembly and annotation of the cricket Gryllus longicercus Weissman &amp; Gray.</title>
        <authorList>
            <person name="Szrajer S."/>
            <person name="Gray D."/>
            <person name="Ylla G."/>
        </authorList>
    </citation>
    <scope>NUCLEOTIDE SEQUENCE [LARGE SCALE GENOMIC DNA]</scope>
    <source>
        <strain evidence="6">DAG 2021-001</strain>
        <tissue evidence="6">Whole body minus gut</tissue>
    </source>
</reference>
<dbReference type="Pfam" id="PF04190">
    <property type="entry name" value="GET4"/>
    <property type="match status" value="1"/>
</dbReference>
<dbReference type="AlphaFoldDB" id="A0AAN9VCR0"/>
<evidence type="ECO:0000256" key="2">
    <source>
        <dbReference type="ARBA" id="ARBA00005351"/>
    </source>
</evidence>
<keyword evidence="3" id="KW-0813">Transport</keyword>
<organism evidence="6 7">
    <name type="scientific">Gryllus longicercus</name>
    <dbReference type="NCBI Taxonomy" id="2509291"/>
    <lineage>
        <taxon>Eukaryota</taxon>
        <taxon>Metazoa</taxon>
        <taxon>Ecdysozoa</taxon>
        <taxon>Arthropoda</taxon>
        <taxon>Hexapoda</taxon>
        <taxon>Insecta</taxon>
        <taxon>Pterygota</taxon>
        <taxon>Neoptera</taxon>
        <taxon>Polyneoptera</taxon>
        <taxon>Orthoptera</taxon>
        <taxon>Ensifera</taxon>
        <taxon>Gryllidea</taxon>
        <taxon>Grylloidea</taxon>
        <taxon>Gryllidae</taxon>
        <taxon>Gryllinae</taxon>
        <taxon>Gryllus</taxon>
    </lineage>
</organism>
<dbReference type="FunFam" id="1.25.40.10:FF:000060">
    <property type="entry name" value="Golgi to ER traffic protein 4 homolog"/>
    <property type="match status" value="1"/>
</dbReference>
<accession>A0AAN9VCR0</accession>
<sequence length="322" mass="37203">MATKSMYGVDRVLSKIELSISAGNFYEAHQLYRTLYFRYLGQKKYAELIDLLYDGAILLLHHNQHTSGADLAILLVDVLTKSETESSVDLIEKLSRLFESIRFEIPERETYLSNALQWSARGTQEHKYGHPYFHQNIARIFWREKNYTSARYHFLYSNDGSGCATMLVELHKKRGSASEIDLFIAHTVLQYLSLENKRSATEAFQSYTTQHPNINTGPPFDLPLLNFIWFLLEAVERGELEAFVVLCEKYEPSIKRDSRYIEYLDKIAQNFFGVTYPKPKAQGVFDNLLQSFMSALDDSVEDSERCPASSFTSHKMDTDENY</sequence>
<dbReference type="PANTHER" id="PTHR12875:SF0">
    <property type="entry name" value="GOLGI TO ER TRAFFIC PROTEIN 4 HOMOLOG"/>
    <property type="match status" value="1"/>
</dbReference>
<gene>
    <name evidence="6" type="ORF">R5R35_008894</name>
</gene>
<comment type="subcellular location">
    <subcellularLocation>
        <location evidence="1">Cytoplasm</location>
        <location evidence="1">Cytosol</location>
    </subcellularLocation>
</comment>
<dbReference type="SUPFAM" id="SSF48452">
    <property type="entry name" value="TPR-like"/>
    <property type="match status" value="1"/>
</dbReference>
<comment type="caution">
    <text evidence="6">The sequence shown here is derived from an EMBL/GenBank/DDBJ whole genome shotgun (WGS) entry which is preliminary data.</text>
</comment>
<evidence type="ECO:0000256" key="3">
    <source>
        <dbReference type="ARBA" id="ARBA00022448"/>
    </source>
</evidence>
<feature type="region of interest" description="Disordered" evidence="5">
    <location>
        <begin position="303"/>
        <end position="322"/>
    </location>
</feature>
<evidence type="ECO:0000256" key="1">
    <source>
        <dbReference type="ARBA" id="ARBA00004514"/>
    </source>
</evidence>
<dbReference type="GO" id="GO:0071818">
    <property type="term" value="C:BAT3 complex"/>
    <property type="evidence" value="ECO:0007669"/>
    <property type="project" value="TreeGrafter"/>
</dbReference>
<dbReference type="Proteomes" id="UP001378592">
    <property type="component" value="Unassembled WGS sequence"/>
</dbReference>
<evidence type="ECO:0000256" key="4">
    <source>
        <dbReference type="ARBA" id="ARBA00022490"/>
    </source>
</evidence>
<keyword evidence="7" id="KW-1185">Reference proteome</keyword>
<dbReference type="InterPro" id="IPR011990">
    <property type="entry name" value="TPR-like_helical_dom_sf"/>
</dbReference>
<dbReference type="PANTHER" id="PTHR12875">
    <property type="entry name" value="GOLGI TO ER TRAFFIC PROTEIN 4 HOMOLOG"/>
    <property type="match status" value="1"/>
</dbReference>
<evidence type="ECO:0000313" key="7">
    <source>
        <dbReference type="Proteomes" id="UP001378592"/>
    </source>
</evidence>
<evidence type="ECO:0000313" key="6">
    <source>
        <dbReference type="EMBL" id="KAK7862414.1"/>
    </source>
</evidence>
<dbReference type="Gene3D" id="1.25.40.10">
    <property type="entry name" value="Tetratricopeptide repeat domain"/>
    <property type="match status" value="1"/>
</dbReference>
<evidence type="ECO:0008006" key="8">
    <source>
        <dbReference type="Google" id="ProtNLM"/>
    </source>
</evidence>